<dbReference type="Pfam" id="PF14009">
    <property type="entry name" value="PADRE"/>
    <property type="match status" value="1"/>
</dbReference>
<comment type="caution">
    <text evidence="1">The sequence shown here is derived from an EMBL/GenBank/DDBJ whole genome shotgun (WGS) entry which is preliminary data.</text>
</comment>
<protein>
    <submittedName>
        <fullName evidence="1">Uncharacterized protein</fullName>
    </submittedName>
</protein>
<organism evidence="1 2">
    <name type="scientific">Lithospermum erythrorhizon</name>
    <name type="common">Purple gromwell</name>
    <name type="synonym">Lithospermum officinale var. erythrorhizon</name>
    <dbReference type="NCBI Taxonomy" id="34254"/>
    <lineage>
        <taxon>Eukaryota</taxon>
        <taxon>Viridiplantae</taxon>
        <taxon>Streptophyta</taxon>
        <taxon>Embryophyta</taxon>
        <taxon>Tracheophyta</taxon>
        <taxon>Spermatophyta</taxon>
        <taxon>Magnoliopsida</taxon>
        <taxon>eudicotyledons</taxon>
        <taxon>Gunneridae</taxon>
        <taxon>Pentapetalae</taxon>
        <taxon>asterids</taxon>
        <taxon>lamiids</taxon>
        <taxon>Boraginales</taxon>
        <taxon>Boraginaceae</taxon>
        <taxon>Boraginoideae</taxon>
        <taxon>Lithospermeae</taxon>
        <taxon>Lithospermum</taxon>
    </lineage>
</organism>
<dbReference type="AlphaFoldDB" id="A0AAV3P555"/>
<reference evidence="1 2" key="1">
    <citation type="submission" date="2024-01" db="EMBL/GenBank/DDBJ databases">
        <title>The complete chloroplast genome sequence of Lithospermum erythrorhizon: insights into the phylogenetic relationship among Boraginaceae species and the maternal lineages of purple gromwells.</title>
        <authorList>
            <person name="Okada T."/>
            <person name="Watanabe K."/>
        </authorList>
    </citation>
    <scope>NUCLEOTIDE SEQUENCE [LARGE SCALE GENOMIC DNA]</scope>
</reference>
<name>A0AAV3P555_LITER</name>
<keyword evidence="2" id="KW-1185">Reference proteome</keyword>
<gene>
    <name evidence="1" type="ORF">LIER_06612</name>
</gene>
<evidence type="ECO:0000313" key="2">
    <source>
        <dbReference type="Proteomes" id="UP001454036"/>
    </source>
</evidence>
<dbReference type="InterPro" id="IPR025322">
    <property type="entry name" value="PADRE_dom"/>
</dbReference>
<sequence length="209" mass="23510">MGNAISPSCLQPKTSSYIQLFFYDGKTRILHGKRLAAEIMFEFPDCMICHADSFFIGRPLPLLTFDEQLINGETYFVVPLDSCPPGRPLSASSLVALTSSGSKRAPIINFNTHQPFQYLKDVDGKNLIKVSPEFIIKLMSRKIDNSDEDQLSMLCSTPELKKHYDHLVGSREQVWSPRLETISEAKARSSPWLCIVPERKGGCRKEIEG</sequence>
<dbReference type="Proteomes" id="UP001454036">
    <property type="component" value="Unassembled WGS sequence"/>
</dbReference>
<evidence type="ECO:0000313" key="1">
    <source>
        <dbReference type="EMBL" id="GAA0146725.1"/>
    </source>
</evidence>
<accession>A0AAV3P555</accession>
<dbReference type="EMBL" id="BAABME010000974">
    <property type="protein sequence ID" value="GAA0146725.1"/>
    <property type="molecule type" value="Genomic_DNA"/>
</dbReference>
<proteinExistence type="predicted"/>
<dbReference type="PANTHER" id="PTHR33052">
    <property type="entry name" value="DUF4228 DOMAIN PROTEIN-RELATED"/>
    <property type="match status" value="1"/>
</dbReference>